<evidence type="ECO:0000256" key="1">
    <source>
        <dbReference type="ARBA" id="ARBA00000966"/>
    </source>
</evidence>
<dbReference type="PRINTS" id="PR00735">
    <property type="entry name" value="GLHYDRLASE8"/>
</dbReference>
<comment type="similarity">
    <text evidence="2 9">Belongs to the glycosyl hydrolase 8 (cellulase D) family.</text>
</comment>
<name>A0ABZ3D7Y3_9PROT</name>
<gene>
    <name evidence="10" type="ORF">AAC691_04300</name>
</gene>
<organism evidence="10 11">
    <name type="scientific">Nguyenibacter vanlangensis</name>
    <dbReference type="NCBI Taxonomy" id="1216886"/>
    <lineage>
        <taxon>Bacteria</taxon>
        <taxon>Pseudomonadati</taxon>
        <taxon>Pseudomonadota</taxon>
        <taxon>Alphaproteobacteria</taxon>
        <taxon>Acetobacterales</taxon>
        <taxon>Acetobacteraceae</taxon>
        <taxon>Nguyenibacter</taxon>
    </lineage>
</organism>
<proteinExistence type="inferred from homology"/>
<keyword evidence="11" id="KW-1185">Reference proteome</keyword>
<keyword evidence="7 9" id="KW-0119">Carbohydrate metabolism</keyword>
<feature type="active site" description="Nucleophile" evidence="8">
    <location>
        <position position="118"/>
    </location>
</feature>
<dbReference type="GO" id="GO:0016787">
    <property type="term" value="F:hydrolase activity"/>
    <property type="evidence" value="ECO:0007669"/>
    <property type="project" value="UniProtKB-KW"/>
</dbReference>
<evidence type="ECO:0000256" key="8">
    <source>
        <dbReference type="PROSITE-ProRule" id="PRU10058"/>
    </source>
</evidence>
<keyword evidence="7 9" id="KW-0624">Polysaccharide degradation</keyword>
<evidence type="ECO:0000313" key="11">
    <source>
        <dbReference type="Proteomes" id="UP001449795"/>
    </source>
</evidence>
<dbReference type="Pfam" id="PF01270">
    <property type="entry name" value="Glyco_hydro_8"/>
    <property type="match status" value="1"/>
</dbReference>
<dbReference type="InterPro" id="IPR012341">
    <property type="entry name" value="6hp_glycosidase-like_sf"/>
</dbReference>
<evidence type="ECO:0000256" key="9">
    <source>
        <dbReference type="RuleBase" id="RU361167"/>
    </source>
</evidence>
<dbReference type="InterPro" id="IPR002037">
    <property type="entry name" value="Glyco_hydro_8"/>
</dbReference>
<dbReference type="InterPro" id="IPR008928">
    <property type="entry name" value="6-hairpin_glycosidase_sf"/>
</dbReference>
<evidence type="ECO:0000256" key="6">
    <source>
        <dbReference type="ARBA" id="ARBA00023295"/>
    </source>
</evidence>
<evidence type="ECO:0000256" key="7">
    <source>
        <dbReference type="ARBA" id="ARBA00023326"/>
    </source>
</evidence>
<comment type="catalytic activity">
    <reaction evidence="1">
        <text>Endohydrolysis of (1-&gt;4)-beta-D-glucosidic linkages in cellulose, lichenin and cereal beta-D-glucans.</text>
        <dbReference type="EC" id="3.2.1.4"/>
    </reaction>
</comment>
<keyword evidence="5" id="KW-0136">Cellulose degradation</keyword>
<dbReference type="PROSITE" id="PS00812">
    <property type="entry name" value="GLYCOSYL_HYDROL_F8"/>
    <property type="match status" value="1"/>
</dbReference>
<dbReference type="Gene3D" id="1.50.10.10">
    <property type="match status" value="1"/>
</dbReference>
<protein>
    <recommendedName>
        <fullName evidence="9">Glucanase</fullName>
        <ecNumber evidence="9">3.2.1.-</ecNumber>
    </recommendedName>
</protein>
<keyword evidence="6 9" id="KW-0326">Glycosidase</keyword>
<evidence type="ECO:0000256" key="5">
    <source>
        <dbReference type="ARBA" id="ARBA00023001"/>
    </source>
</evidence>
<dbReference type="EMBL" id="CP152276">
    <property type="protein sequence ID" value="XAE43674.1"/>
    <property type="molecule type" value="Genomic_DNA"/>
</dbReference>
<accession>A0ABZ3D7Y3</accession>
<evidence type="ECO:0000256" key="4">
    <source>
        <dbReference type="ARBA" id="ARBA00022801"/>
    </source>
</evidence>
<keyword evidence="3" id="KW-0732">Signal</keyword>
<dbReference type="EC" id="3.2.1.-" evidence="9"/>
<dbReference type="RefSeq" id="WP_342629065.1">
    <property type="nucleotide sequence ID" value="NZ_CP152276.1"/>
</dbReference>
<dbReference type="Proteomes" id="UP001449795">
    <property type="component" value="Chromosome"/>
</dbReference>
<dbReference type="SUPFAM" id="SSF48208">
    <property type="entry name" value="Six-hairpin glycosidases"/>
    <property type="match status" value="1"/>
</dbReference>
<evidence type="ECO:0000256" key="3">
    <source>
        <dbReference type="ARBA" id="ARBA00022729"/>
    </source>
</evidence>
<keyword evidence="4 9" id="KW-0378">Hydrolase</keyword>
<reference evidence="10 11" key="1">
    <citation type="submission" date="2024-04" db="EMBL/GenBank/DDBJ databases">
        <title>Complete genome sequence of Nguyenibacter vanlangesis HBCM-1154, a strain capable of nitrogen fixation, IAA production, and phosphorus solubilization isolated from sugarcane soil.</title>
        <authorList>
            <person name="MY HANH P."/>
        </authorList>
    </citation>
    <scope>NUCLEOTIDE SEQUENCE [LARGE SCALE GENOMIC DNA]</scope>
    <source>
        <strain evidence="10 11">HBCM 1154</strain>
    </source>
</reference>
<evidence type="ECO:0000313" key="10">
    <source>
        <dbReference type="EMBL" id="XAE43674.1"/>
    </source>
</evidence>
<dbReference type="InterPro" id="IPR019834">
    <property type="entry name" value="Glyco_hydro_8_CS"/>
</dbReference>
<evidence type="ECO:0000256" key="2">
    <source>
        <dbReference type="ARBA" id="ARBA00009209"/>
    </source>
</evidence>
<sequence>MFPFLARRRLLQAAAGGLCLGVPGKEGKAAAPSDWSLYKLRYVSSDGRVVDSGNGMQSHSEGQGYGMLFAQAFDDQDVFDRMFAWTERTLKRQGDALHAWHYLPNVTPHVPDTNNATDGDLLIALALVLAGRRWGRPELEASARDIYAALRKRVVVTVGRRAVLLPGLDGFAWPDHALVNASYYIMPSLMAAAELDDRSVWQNVIRDGMDLIRRGRFGRWNLPPDWMQVSPGIDMPAIARGRPARFSYDAVRVPLYLQWAGLLDPGLRADFQRYWNGWGGTMPAWVNLQTGERSPYDAPPGFYAVGIGAGLLDMPGTRSMAFPSMAQSPDYYSASLTLLASLVMDGLASDIVQRDGGMF</sequence>